<dbReference type="EMBL" id="CM023477">
    <property type="protein sequence ID" value="KAH7937074.1"/>
    <property type="molecule type" value="Genomic_DNA"/>
</dbReference>
<reference evidence="1" key="1">
    <citation type="submission" date="2020-05" db="EMBL/GenBank/DDBJ databases">
        <title>Large-scale comparative analyses of tick genomes elucidate their genetic diversity and vector capacities.</title>
        <authorList>
            <person name="Jia N."/>
            <person name="Wang J."/>
            <person name="Shi W."/>
            <person name="Du L."/>
            <person name="Sun Y."/>
            <person name="Zhan W."/>
            <person name="Jiang J."/>
            <person name="Wang Q."/>
            <person name="Zhang B."/>
            <person name="Ji P."/>
            <person name="Sakyi L.B."/>
            <person name="Cui X."/>
            <person name="Yuan T."/>
            <person name="Jiang B."/>
            <person name="Yang W."/>
            <person name="Lam T.T.-Y."/>
            <person name="Chang Q."/>
            <person name="Ding S."/>
            <person name="Wang X."/>
            <person name="Zhu J."/>
            <person name="Ruan X."/>
            <person name="Zhao L."/>
            <person name="Wei J."/>
            <person name="Que T."/>
            <person name="Du C."/>
            <person name="Cheng J."/>
            <person name="Dai P."/>
            <person name="Han X."/>
            <person name="Huang E."/>
            <person name="Gao Y."/>
            <person name="Liu J."/>
            <person name="Shao H."/>
            <person name="Ye R."/>
            <person name="Li L."/>
            <person name="Wei W."/>
            <person name="Wang X."/>
            <person name="Wang C."/>
            <person name="Yang T."/>
            <person name="Huo Q."/>
            <person name="Li W."/>
            <person name="Guo W."/>
            <person name="Chen H."/>
            <person name="Zhou L."/>
            <person name="Ni X."/>
            <person name="Tian J."/>
            <person name="Zhou Y."/>
            <person name="Sheng Y."/>
            <person name="Liu T."/>
            <person name="Pan Y."/>
            <person name="Xia L."/>
            <person name="Li J."/>
            <person name="Zhao F."/>
            <person name="Cao W."/>
        </authorList>
    </citation>
    <scope>NUCLEOTIDE SEQUENCE</scope>
    <source>
        <strain evidence="1">Dsil-2018</strain>
    </source>
</reference>
<keyword evidence="2" id="KW-1185">Reference proteome</keyword>
<sequence length="899" mass="101007">MLNRGGIFESDNHQAQLSFRHALDKINKDITILPKTELMPVIHEVRPKDSFSASKAICTSFKQRVSSIVGPTSPVVTSLAMSACTNLNVPHLQTTWHPTSNRNAYTLNLFPDPDLFGKAFLDLILNKKWKTFTILYEDQQSLILLKDVLNSSFAQDHAVSLVQKNPKLSFKKIMKDIGVTKQYNIILDIKTSSLPALLREAQEVNMMTYYHNYIITSLDLHTLDLSEFSGLQANITAFRLVDPQRPEVMNVVRDLKIGRALWRHGTSNHSEVISVDTDTALMYDAVTLLATGLHNADRVMHNLDLQSLNCDQPKPWKHGSSLLESMKMTTIKGLTGDVRIEQRGIREDFYMDVIELKSKGMIKVATWHPAKGLAYFGNYTQLAEKEFTDKLEGLTLRVTTVESRPYTMLHPEGSNKTGNDRFYGYCIDLIKMLAREIGFKYEFYLTADGTYGKPQANNEWNGMIRELLDRKADAAIVDLTITYERESVVDFTIPFMSTGISILFKKAEKSEPSLFSFLHPFSIDVWLYMLTAYLGVSLLIFIMGRFTPYEWVSPHPCVPEEGDLQNQFNLPNSFWFTTGAIMQQGSEITPIATSTRIASSMWWFFSLIMISSYTANLAAFLTAQRMTAPIENANDLAKQTKISYGCLDGGSTYRFFEASIQCNSDNALIKRMWTTMKATRPSAFTKSNKKGVERVKRGDYAYLMEASSIEYEVERDCNLTAIGGLLDNKGYGIATPPGSPVRSVLSSYIIRLQESGELEMLKRRWWRVEGKDACPIDAAASATNEMGLSNVGGVFLALIFGCAGAICIVTLEFFWKIKKVPYGERESVLMELWKELKLVLSCKGSKENPQKTPEDSLSNSIGLSSLHHINYSTTSINPAANALLTKAALRGDNKSAEKF</sequence>
<accession>A0ACB8C873</accession>
<proteinExistence type="predicted"/>
<organism evidence="1 2">
    <name type="scientific">Dermacentor silvarum</name>
    <name type="common">Tick</name>
    <dbReference type="NCBI Taxonomy" id="543639"/>
    <lineage>
        <taxon>Eukaryota</taxon>
        <taxon>Metazoa</taxon>
        <taxon>Ecdysozoa</taxon>
        <taxon>Arthropoda</taxon>
        <taxon>Chelicerata</taxon>
        <taxon>Arachnida</taxon>
        <taxon>Acari</taxon>
        <taxon>Parasitiformes</taxon>
        <taxon>Ixodida</taxon>
        <taxon>Ixodoidea</taxon>
        <taxon>Ixodidae</taxon>
        <taxon>Rhipicephalinae</taxon>
        <taxon>Dermacentor</taxon>
    </lineage>
</organism>
<evidence type="ECO:0000313" key="1">
    <source>
        <dbReference type="EMBL" id="KAH7937074.1"/>
    </source>
</evidence>
<gene>
    <name evidence="1" type="ORF">HPB49_007743</name>
</gene>
<dbReference type="Proteomes" id="UP000821865">
    <property type="component" value="Chromosome 8"/>
</dbReference>
<protein>
    <submittedName>
        <fullName evidence="1">Uncharacterized protein</fullName>
    </submittedName>
</protein>
<name>A0ACB8C873_DERSI</name>
<comment type="caution">
    <text evidence="1">The sequence shown here is derived from an EMBL/GenBank/DDBJ whole genome shotgun (WGS) entry which is preliminary data.</text>
</comment>
<evidence type="ECO:0000313" key="2">
    <source>
        <dbReference type="Proteomes" id="UP000821865"/>
    </source>
</evidence>